<organism evidence="8 9">
    <name type="scientific">Beutenbergia cavernae (strain ATCC BAA-8 / DSM 12333 / CCUG 43141 / JCM 11478 / NBRC 16432 / NCIMB 13614 / HKI 0122)</name>
    <dbReference type="NCBI Taxonomy" id="471853"/>
    <lineage>
        <taxon>Bacteria</taxon>
        <taxon>Bacillati</taxon>
        <taxon>Actinomycetota</taxon>
        <taxon>Actinomycetes</taxon>
        <taxon>Micrococcales</taxon>
        <taxon>Beutenbergiaceae</taxon>
        <taxon>Beutenbergia</taxon>
    </lineage>
</organism>
<dbReference type="InterPro" id="IPR008928">
    <property type="entry name" value="6-hairpin_glycosidase_sf"/>
</dbReference>
<dbReference type="InterPro" id="IPR005194">
    <property type="entry name" value="Glyco_hydro_65_C"/>
</dbReference>
<dbReference type="SUPFAM" id="SSF48208">
    <property type="entry name" value="Six-hairpin glycosidases"/>
    <property type="match status" value="1"/>
</dbReference>
<dbReference type="InterPro" id="IPR012341">
    <property type="entry name" value="6hp_glycosidase-like_sf"/>
</dbReference>
<dbReference type="AlphaFoldDB" id="C5C6G3"/>
<keyword evidence="2" id="KW-0326">Glycosidase</keyword>
<proteinExistence type="inferred from homology"/>
<dbReference type="InterPro" id="IPR005196">
    <property type="entry name" value="Glyco_hydro_65_N"/>
</dbReference>
<dbReference type="PIRSF" id="PIRSF036289">
    <property type="entry name" value="Glycosyl_hydrolase_malt_phosph"/>
    <property type="match status" value="1"/>
</dbReference>
<feature type="binding site" evidence="4">
    <location>
        <begin position="382"/>
        <end position="383"/>
    </location>
    <ligand>
        <name>substrate</name>
    </ligand>
</feature>
<dbReference type="InterPro" id="IPR005195">
    <property type="entry name" value="Glyco_hydro_65_M"/>
</dbReference>
<name>C5C6G3_BEUC1</name>
<dbReference type="eggNOG" id="COG1554">
    <property type="taxonomic scope" value="Bacteria"/>
</dbReference>
<feature type="binding site" evidence="4">
    <location>
        <begin position="623"/>
        <end position="624"/>
    </location>
    <ligand>
        <name>substrate</name>
    </ligand>
</feature>
<keyword evidence="2" id="KW-0378">Hydrolase</keyword>
<sequence length="834" mass="93002">MRRDAYGMPDHLDRDRFPVDEWRLREVRFSAGDQGTTETLFSVGNGYLGMRGNVEEGRDSFSHGTFINGFHETWPIRHAEEAFGFARVGQTIVNVPDTKILRLYVDDEPLLLTVADLPSYERTLDFADGTLTRDILWRTPAGKHVRVRSRRMVSFAQRHLAVMTYEVTLLDADAPVAISSQILNRQDGSDEYAVRAAALGSGFDPRQAGRLAERVLQPELQWEGEGRYVLGYRCTNSGMTLAVAADHTIETANEVEELSQIEPDLAKHVYRIRARRGEPILVTKVVSYHTSRGIPARELVDRCRRTLDRVRENGTQETFAEQRSWLDDFWARSDVVLHGQPAAQQAIRWNLLQIAQASARAEGSGIAAKGVSGSGYGGHYFWDGEIYVLPFLTYTMPRAARNALRFRYTMLDAARRRASELNQDGALFPWRTINGEEASAYYAAGTAQYHIDADISFALCQYLTASGDDDFLAREAIDVLVETARMWADLGFWRGNGAWAFHIHGVTGPDEYTTVVNDNLYTNVMARFNLRAAATAVERLAAADPEAYRHMVTRLQLADSEVAEWGRAADHMHIPFDARLGIHPQDAQFLEKELWDLSNTPADKRPLLLHYHPLVIYRFQVLKQADVVLALFLQGDGFTAEEKLADFDYYDPLTTGDSTLSAVVQSIVAAEVGYQELALEYFGDALYVDLADLHANTADGVHVASAGGIWSALVAGFGGMRDGGGQVTLDPRLPELWEGLTFRLTLQGTRVRVDLRQEDLTLTVERGTEATLLVRGERVTVSAEEPVLVPLEDQGPRLIGAPTTRDIEGTRRADGTVIVATVPDTHEDDEHLFG</sequence>
<dbReference type="Gene3D" id="1.50.10.10">
    <property type="match status" value="1"/>
</dbReference>
<dbReference type="GO" id="GO:0030246">
    <property type="term" value="F:carbohydrate binding"/>
    <property type="evidence" value="ECO:0007669"/>
    <property type="project" value="InterPro"/>
</dbReference>
<dbReference type="Pfam" id="PF03633">
    <property type="entry name" value="Glyco_hydro_65C"/>
    <property type="match status" value="1"/>
</dbReference>
<evidence type="ECO:0000256" key="1">
    <source>
        <dbReference type="ARBA" id="ARBA00006768"/>
    </source>
</evidence>
<evidence type="ECO:0000259" key="7">
    <source>
        <dbReference type="Pfam" id="PF03636"/>
    </source>
</evidence>
<evidence type="ECO:0000313" key="8">
    <source>
        <dbReference type="EMBL" id="ACQ80369.1"/>
    </source>
</evidence>
<feature type="domain" description="Glycoside hydrolase family 65 central catalytic" evidence="5">
    <location>
        <begin position="348"/>
        <end position="710"/>
    </location>
</feature>
<dbReference type="Gene3D" id="2.60.420.10">
    <property type="entry name" value="Maltose phosphorylase, domain 3"/>
    <property type="match status" value="1"/>
</dbReference>
<dbReference type="InterPro" id="IPR011013">
    <property type="entry name" value="Gal_mutarotase_sf_dom"/>
</dbReference>
<dbReference type="PANTHER" id="PTHR11051">
    <property type="entry name" value="GLYCOSYL HYDROLASE-RELATED"/>
    <property type="match status" value="1"/>
</dbReference>
<dbReference type="STRING" id="471853.Bcav_2116"/>
<reference evidence="8 9" key="1">
    <citation type="journal article" date="2009" name="Stand. Genomic Sci.">
        <title>Complete genome sequence of Beutenbergia cavernae type strain (HKI 0122).</title>
        <authorList>
            <person name="Land M."/>
            <person name="Pukall R."/>
            <person name="Abt B."/>
            <person name="Goker M."/>
            <person name="Rohde M."/>
            <person name="Glavina Del Rio T."/>
            <person name="Tice H."/>
            <person name="Copeland A."/>
            <person name="Cheng J.F."/>
            <person name="Lucas S."/>
            <person name="Chen F."/>
            <person name="Nolan M."/>
            <person name="Bruce D."/>
            <person name="Goodwin L."/>
            <person name="Pitluck S."/>
            <person name="Ivanova N."/>
            <person name="Mavromatis K."/>
            <person name="Ovchinnikova G."/>
            <person name="Pati A."/>
            <person name="Chen A."/>
            <person name="Palaniappan K."/>
            <person name="Hauser L."/>
            <person name="Chang Y.J."/>
            <person name="Jefferies C.C."/>
            <person name="Saunders E."/>
            <person name="Brettin T."/>
            <person name="Detter J.C."/>
            <person name="Han C."/>
            <person name="Chain P."/>
            <person name="Bristow J."/>
            <person name="Eisen J.A."/>
            <person name="Markowitz V."/>
            <person name="Hugenholtz P."/>
            <person name="Kyrpides N.C."/>
            <person name="Klenk H.P."/>
            <person name="Lapidus A."/>
        </authorList>
    </citation>
    <scope>NUCLEOTIDE SEQUENCE [LARGE SCALE GENOMIC DNA]</scope>
    <source>
        <strain evidence="9">ATCC BAA-8 / DSM 12333 / NBRC 16432</strain>
    </source>
</reference>
<keyword evidence="8" id="KW-0808">Transferase</keyword>
<dbReference type="InterPro" id="IPR017045">
    <property type="entry name" value="Malt_Pase/Glycosyl_Hdrlase"/>
</dbReference>
<dbReference type="HOGENOM" id="CLU_006285_2_2_11"/>
<dbReference type="Proteomes" id="UP000007962">
    <property type="component" value="Chromosome"/>
</dbReference>
<dbReference type="Gene3D" id="2.70.98.40">
    <property type="entry name" value="Glycoside hydrolase, family 65, N-terminal domain"/>
    <property type="match status" value="1"/>
</dbReference>
<evidence type="ECO:0000313" key="9">
    <source>
        <dbReference type="Proteomes" id="UP000007962"/>
    </source>
</evidence>
<gene>
    <name evidence="8" type="ordered locus">Bcav_2116</name>
</gene>
<evidence type="ECO:0000259" key="5">
    <source>
        <dbReference type="Pfam" id="PF03632"/>
    </source>
</evidence>
<dbReference type="EMBL" id="CP001618">
    <property type="protein sequence ID" value="ACQ80369.1"/>
    <property type="molecule type" value="Genomic_DNA"/>
</dbReference>
<evidence type="ECO:0000256" key="4">
    <source>
        <dbReference type="PIRSR" id="PIRSR036289-51"/>
    </source>
</evidence>
<feature type="active site" description="Proton donor" evidence="3">
    <location>
        <position position="511"/>
    </location>
</feature>
<dbReference type="CAZy" id="GH65">
    <property type="family name" value="Glycoside Hydrolase Family 65"/>
</dbReference>
<dbReference type="SUPFAM" id="SSF74650">
    <property type="entry name" value="Galactose mutarotase-like"/>
    <property type="match status" value="1"/>
</dbReference>
<comment type="similarity">
    <text evidence="1">Belongs to the glycosyl hydrolase 65 family.</text>
</comment>
<dbReference type="PANTHER" id="PTHR11051:SF13">
    <property type="entry name" value="GLYCOSYL TRANSFERASE"/>
    <property type="match status" value="1"/>
</dbReference>
<evidence type="ECO:0000259" key="6">
    <source>
        <dbReference type="Pfam" id="PF03633"/>
    </source>
</evidence>
<feature type="domain" description="Glycoside hydrolase family 65 N-terminal" evidence="7">
    <location>
        <begin position="26"/>
        <end position="292"/>
    </location>
</feature>
<protein>
    <submittedName>
        <fullName evidence="8">Kojibiose phosphorylase</fullName>
        <ecNumber evidence="8">2.4.1.230</ecNumber>
    </submittedName>
</protein>
<evidence type="ECO:0000256" key="3">
    <source>
        <dbReference type="PIRSR" id="PIRSR036289-50"/>
    </source>
</evidence>
<accession>C5C6G3</accession>
<dbReference type="Pfam" id="PF03632">
    <property type="entry name" value="Glyco_hydro_65m"/>
    <property type="match status" value="1"/>
</dbReference>
<keyword evidence="8" id="KW-0328">Glycosyltransferase</keyword>
<dbReference type="InterPro" id="IPR037018">
    <property type="entry name" value="GH65_N"/>
</dbReference>
<dbReference type="Pfam" id="PF03636">
    <property type="entry name" value="Glyco_hydro_65N"/>
    <property type="match status" value="1"/>
</dbReference>
<dbReference type="GO" id="GO:0005975">
    <property type="term" value="P:carbohydrate metabolic process"/>
    <property type="evidence" value="ECO:0007669"/>
    <property type="project" value="InterPro"/>
</dbReference>
<dbReference type="GO" id="GO:0004553">
    <property type="term" value="F:hydrolase activity, hydrolyzing O-glycosyl compounds"/>
    <property type="evidence" value="ECO:0007669"/>
    <property type="project" value="TreeGrafter"/>
</dbReference>
<dbReference type="GO" id="GO:0033831">
    <property type="term" value="F:kojibiose phosphorylase activity"/>
    <property type="evidence" value="ECO:0007669"/>
    <property type="project" value="UniProtKB-EC"/>
</dbReference>
<dbReference type="EC" id="2.4.1.230" evidence="8"/>
<dbReference type="KEGG" id="bcv:Bcav_2116"/>
<feature type="domain" description="Glycoside hydrolase family 65 C-terminal" evidence="6">
    <location>
        <begin position="720"/>
        <end position="781"/>
    </location>
</feature>
<evidence type="ECO:0000256" key="2">
    <source>
        <dbReference type="ARBA" id="ARBA00023295"/>
    </source>
</evidence>
<keyword evidence="9" id="KW-1185">Reference proteome</keyword>